<evidence type="ECO:0000256" key="4">
    <source>
        <dbReference type="SAM" id="MobiDB-lite"/>
    </source>
</evidence>
<dbReference type="GO" id="GO:0006412">
    <property type="term" value="P:translation"/>
    <property type="evidence" value="ECO:0007669"/>
    <property type="project" value="InterPro"/>
</dbReference>
<accession>S7ZR58</accession>
<dbReference type="Gene3D" id="2.40.50.140">
    <property type="entry name" value="Nucleic acid-binding proteins"/>
    <property type="match status" value="1"/>
</dbReference>
<dbReference type="GO" id="GO:1990904">
    <property type="term" value="C:ribonucleoprotein complex"/>
    <property type="evidence" value="ECO:0007669"/>
    <property type="project" value="UniProtKB-KW"/>
</dbReference>
<keyword evidence="6" id="KW-1185">Reference proteome</keyword>
<dbReference type="AlphaFoldDB" id="S7ZR58"/>
<dbReference type="HOGENOM" id="CLU_097257_0_0_1"/>
<dbReference type="GO" id="GO:0003735">
    <property type="term" value="F:structural constituent of ribosome"/>
    <property type="evidence" value="ECO:0007669"/>
    <property type="project" value="InterPro"/>
</dbReference>
<dbReference type="GO" id="GO:0005840">
    <property type="term" value="C:ribosome"/>
    <property type="evidence" value="ECO:0007669"/>
    <property type="project" value="UniProtKB-KW"/>
</dbReference>
<sequence length="253" mass="28687">MATSHLVRAMRPMHSIATPRSLARSSVIFSTLPLRQSVRYNSYTPTEATQEPVTASPTSSAPSTSTSPLHPTDLKPPTLLRDYASKTKSGTVVSVGRMDRTVTVVYRSSEWDKHVRKYYRKDVKILVADPQNSLRKGDVIEFSSGAPKSRRVHHVVERIITPFAVPIEDRPAVMTREEREQEREKRWAAKYVRRESRRLGEDINLEAVALEQGCVQEGESLSTAELIHRIFQGEERVGKVKKLVQQRLDEVRA</sequence>
<evidence type="ECO:0000256" key="1">
    <source>
        <dbReference type="ARBA" id="ARBA00010254"/>
    </source>
</evidence>
<dbReference type="OrthoDB" id="274752at2759"/>
<dbReference type="STRING" id="933388.S7ZR58"/>
<dbReference type="Proteomes" id="UP000019376">
    <property type="component" value="Unassembled WGS sequence"/>
</dbReference>
<evidence type="ECO:0000256" key="2">
    <source>
        <dbReference type="ARBA" id="ARBA00022980"/>
    </source>
</evidence>
<dbReference type="InterPro" id="IPR000266">
    <property type="entry name" value="Ribosomal_uS17"/>
</dbReference>
<keyword evidence="3" id="KW-0687">Ribonucleoprotein</keyword>
<feature type="compositionally biased region" description="Low complexity" evidence="4">
    <location>
        <begin position="54"/>
        <end position="68"/>
    </location>
</feature>
<dbReference type="EMBL" id="KB644415">
    <property type="protein sequence ID" value="EPS33215.1"/>
    <property type="molecule type" value="Genomic_DNA"/>
</dbReference>
<protein>
    <recommendedName>
        <fullName evidence="7">Nucleic acid-binding protein</fullName>
    </recommendedName>
</protein>
<evidence type="ECO:0008006" key="7">
    <source>
        <dbReference type="Google" id="ProtNLM"/>
    </source>
</evidence>
<evidence type="ECO:0000256" key="3">
    <source>
        <dbReference type="ARBA" id="ARBA00023274"/>
    </source>
</evidence>
<dbReference type="Pfam" id="PF00366">
    <property type="entry name" value="Ribosomal_S17"/>
    <property type="match status" value="1"/>
</dbReference>
<proteinExistence type="inferred from homology"/>
<gene>
    <name evidence="5" type="ORF">PDE_08177</name>
</gene>
<dbReference type="eggNOG" id="ENOG502SBJ5">
    <property type="taxonomic scope" value="Eukaryota"/>
</dbReference>
<keyword evidence="2" id="KW-0689">Ribosomal protein</keyword>
<evidence type="ECO:0000313" key="6">
    <source>
        <dbReference type="Proteomes" id="UP000019376"/>
    </source>
</evidence>
<name>S7ZR58_PENO1</name>
<reference evidence="5 6" key="1">
    <citation type="journal article" date="2013" name="PLoS ONE">
        <title>Genomic and secretomic analyses reveal unique features of the lignocellulolytic enzyme system of Penicillium decumbens.</title>
        <authorList>
            <person name="Liu G."/>
            <person name="Zhang L."/>
            <person name="Wei X."/>
            <person name="Zou G."/>
            <person name="Qin Y."/>
            <person name="Ma L."/>
            <person name="Li J."/>
            <person name="Zheng H."/>
            <person name="Wang S."/>
            <person name="Wang C."/>
            <person name="Xun L."/>
            <person name="Zhao G.-P."/>
            <person name="Zhou Z."/>
            <person name="Qu Y."/>
        </authorList>
    </citation>
    <scope>NUCLEOTIDE SEQUENCE [LARGE SCALE GENOMIC DNA]</scope>
    <source>
        <strain evidence="6">114-2 / CGMCC 5302</strain>
    </source>
</reference>
<feature type="region of interest" description="Disordered" evidence="4">
    <location>
        <begin position="45"/>
        <end position="85"/>
    </location>
</feature>
<dbReference type="InterPro" id="IPR012340">
    <property type="entry name" value="NA-bd_OB-fold"/>
</dbReference>
<comment type="similarity">
    <text evidence="1">Belongs to the universal ribosomal protein uS17 family.</text>
</comment>
<evidence type="ECO:0000313" key="5">
    <source>
        <dbReference type="EMBL" id="EPS33215.1"/>
    </source>
</evidence>
<dbReference type="SUPFAM" id="SSF50249">
    <property type="entry name" value="Nucleic acid-binding proteins"/>
    <property type="match status" value="1"/>
</dbReference>
<dbReference type="PhylomeDB" id="S7ZR58"/>
<organism evidence="5 6">
    <name type="scientific">Penicillium oxalicum (strain 114-2 / CGMCC 5302)</name>
    <name type="common">Penicillium decumbens</name>
    <dbReference type="NCBI Taxonomy" id="933388"/>
    <lineage>
        <taxon>Eukaryota</taxon>
        <taxon>Fungi</taxon>
        <taxon>Dikarya</taxon>
        <taxon>Ascomycota</taxon>
        <taxon>Pezizomycotina</taxon>
        <taxon>Eurotiomycetes</taxon>
        <taxon>Eurotiomycetidae</taxon>
        <taxon>Eurotiales</taxon>
        <taxon>Aspergillaceae</taxon>
        <taxon>Penicillium</taxon>
    </lineage>
</organism>